<evidence type="ECO:0000313" key="2">
    <source>
        <dbReference type="Proteomes" id="UP001066276"/>
    </source>
</evidence>
<dbReference type="EMBL" id="JANPWB010000001">
    <property type="protein sequence ID" value="KAJ1212735.1"/>
    <property type="molecule type" value="Genomic_DNA"/>
</dbReference>
<sequence>MNLRSFWILPRSISNHASLFAERGDVYRTHQLIWRLNAWHQKSPECVSFVEEELEAFFQHIVGSVASGAMVWASSKPTVRGVIKSYIREQERRQWAHCEQPETKILEQEGRARCPDKPVVQRQLVLAWSELCQISLEEAKQCW</sequence>
<protein>
    <submittedName>
        <fullName evidence="1">Uncharacterized protein</fullName>
    </submittedName>
</protein>
<proteinExistence type="predicted"/>
<evidence type="ECO:0000313" key="1">
    <source>
        <dbReference type="EMBL" id="KAJ1212735.1"/>
    </source>
</evidence>
<gene>
    <name evidence="1" type="ORF">NDU88_000384</name>
</gene>
<accession>A0AAV7WFC7</accession>
<comment type="caution">
    <text evidence="1">The sequence shown here is derived from an EMBL/GenBank/DDBJ whole genome shotgun (WGS) entry which is preliminary data.</text>
</comment>
<dbReference type="Proteomes" id="UP001066276">
    <property type="component" value="Chromosome 1_1"/>
</dbReference>
<dbReference type="AlphaFoldDB" id="A0AAV7WFC7"/>
<keyword evidence="2" id="KW-1185">Reference proteome</keyword>
<organism evidence="1 2">
    <name type="scientific">Pleurodeles waltl</name>
    <name type="common">Iberian ribbed newt</name>
    <dbReference type="NCBI Taxonomy" id="8319"/>
    <lineage>
        <taxon>Eukaryota</taxon>
        <taxon>Metazoa</taxon>
        <taxon>Chordata</taxon>
        <taxon>Craniata</taxon>
        <taxon>Vertebrata</taxon>
        <taxon>Euteleostomi</taxon>
        <taxon>Amphibia</taxon>
        <taxon>Batrachia</taxon>
        <taxon>Caudata</taxon>
        <taxon>Salamandroidea</taxon>
        <taxon>Salamandridae</taxon>
        <taxon>Pleurodelinae</taxon>
        <taxon>Pleurodeles</taxon>
    </lineage>
</organism>
<name>A0AAV7WFC7_PLEWA</name>
<reference evidence="1" key="1">
    <citation type="journal article" date="2022" name="bioRxiv">
        <title>Sequencing and chromosome-scale assembly of the giantPleurodeles waltlgenome.</title>
        <authorList>
            <person name="Brown T."/>
            <person name="Elewa A."/>
            <person name="Iarovenko S."/>
            <person name="Subramanian E."/>
            <person name="Araus A.J."/>
            <person name="Petzold A."/>
            <person name="Susuki M."/>
            <person name="Suzuki K.-i.T."/>
            <person name="Hayashi T."/>
            <person name="Toyoda A."/>
            <person name="Oliveira C."/>
            <person name="Osipova E."/>
            <person name="Leigh N.D."/>
            <person name="Simon A."/>
            <person name="Yun M.H."/>
        </authorList>
    </citation>
    <scope>NUCLEOTIDE SEQUENCE</scope>
    <source>
        <strain evidence="1">20211129_DDA</strain>
        <tissue evidence="1">Liver</tissue>
    </source>
</reference>